<reference evidence="6" key="1">
    <citation type="journal article" date="2019" name="Int. J. Syst. Evol. Microbiol.">
        <title>The Global Catalogue of Microorganisms (GCM) 10K type strain sequencing project: providing services to taxonomists for standard genome sequencing and annotation.</title>
        <authorList>
            <consortium name="The Broad Institute Genomics Platform"/>
            <consortium name="The Broad Institute Genome Sequencing Center for Infectious Disease"/>
            <person name="Wu L."/>
            <person name="Ma J."/>
        </authorList>
    </citation>
    <scope>NUCLEOTIDE SEQUENCE [LARGE SCALE GENOMIC DNA]</scope>
    <source>
        <strain evidence="6">CECT 7477</strain>
    </source>
</reference>
<proteinExistence type="inferred from homology"/>
<dbReference type="InterPro" id="IPR018170">
    <property type="entry name" value="Aldo/ket_reductase_CS"/>
</dbReference>
<feature type="domain" description="NADP-dependent oxidoreductase" evidence="4">
    <location>
        <begin position="23"/>
        <end position="272"/>
    </location>
</feature>
<protein>
    <submittedName>
        <fullName evidence="5">Aldo/keto reductase</fullName>
    </submittedName>
</protein>
<organism evidence="5 6">
    <name type="scientific">Euzebyella saccharophila</name>
    <dbReference type="NCBI Taxonomy" id="679664"/>
    <lineage>
        <taxon>Bacteria</taxon>
        <taxon>Pseudomonadati</taxon>
        <taxon>Bacteroidota</taxon>
        <taxon>Flavobacteriia</taxon>
        <taxon>Flavobacteriales</taxon>
        <taxon>Flavobacteriaceae</taxon>
        <taxon>Euzebyella</taxon>
    </lineage>
</organism>
<dbReference type="Pfam" id="PF00248">
    <property type="entry name" value="Aldo_ket_red"/>
    <property type="match status" value="1"/>
</dbReference>
<evidence type="ECO:0000256" key="1">
    <source>
        <dbReference type="ARBA" id="ARBA00007905"/>
    </source>
</evidence>
<sequence length="293" mass="33934">MDITKDHKIEFYTLNDGKTIPYMGFGTYQATEEEGIESVKFALQNGYRLLDTAARYENEEAVGKGIIQSGIPREEIMVTTKVWRDRLGYDETKKAFFESLERLQLDYIDLYLIHWPANEKNFGADWQKINSETWRAMEDLQMEGKIKSLGLSNFWPEHLEPLLQTARMKPAVNQIEFHPGYWQPEVFAYCKERDIRVEAWSPFAKGAVFKNGTMKEIAKKYNKTVAQITLRWIVQHGAVPIPKSTTEERVLENIDIFNFELTGEDLHTISQLPKMGFSGELPNEWPDIIGKQA</sequence>
<evidence type="ECO:0000259" key="4">
    <source>
        <dbReference type="Pfam" id="PF00248"/>
    </source>
</evidence>
<keyword evidence="3" id="KW-0560">Oxidoreductase</keyword>
<dbReference type="PRINTS" id="PR00069">
    <property type="entry name" value="ALDKETRDTASE"/>
</dbReference>
<dbReference type="PIRSF" id="PIRSF000097">
    <property type="entry name" value="AKR"/>
    <property type="match status" value="1"/>
</dbReference>
<evidence type="ECO:0000256" key="3">
    <source>
        <dbReference type="ARBA" id="ARBA00023002"/>
    </source>
</evidence>
<dbReference type="InterPro" id="IPR023210">
    <property type="entry name" value="NADP_OxRdtase_dom"/>
</dbReference>
<dbReference type="PANTHER" id="PTHR43827">
    <property type="entry name" value="2,5-DIKETO-D-GLUCONIC ACID REDUCTASE"/>
    <property type="match status" value="1"/>
</dbReference>
<comment type="caution">
    <text evidence="5">The sequence shown here is derived from an EMBL/GenBank/DDBJ whole genome shotgun (WGS) entry which is preliminary data.</text>
</comment>
<evidence type="ECO:0000313" key="6">
    <source>
        <dbReference type="Proteomes" id="UP001595814"/>
    </source>
</evidence>
<dbReference type="InterPro" id="IPR036812">
    <property type="entry name" value="NAD(P)_OxRdtase_dom_sf"/>
</dbReference>
<comment type="similarity">
    <text evidence="1">Belongs to the aldo/keto reductase family.</text>
</comment>
<dbReference type="PROSITE" id="PS00062">
    <property type="entry name" value="ALDOKETO_REDUCTASE_2"/>
    <property type="match status" value="1"/>
</dbReference>
<keyword evidence="2" id="KW-0521">NADP</keyword>
<gene>
    <name evidence="5" type="ORF">ACFOUT_15900</name>
</gene>
<dbReference type="InterPro" id="IPR020471">
    <property type="entry name" value="AKR"/>
</dbReference>
<dbReference type="PANTHER" id="PTHR43827:SF3">
    <property type="entry name" value="NADP-DEPENDENT OXIDOREDUCTASE DOMAIN-CONTAINING PROTEIN"/>
    <property type="match status" value="1"/>
</dbReference>
<dbReference type="Gene3D" id="3.20.20.100">
    <property type="entry name" value="NADP-dependent oxidoreductase domain"/>
    <property type="match status" value="1"/>
</dbReference>
<name>A0ABV8JRZ2_9FLAO</name>
<dbReference type="Proteomes" id="UP001595814">
    <property type="component" value="Unassembled WGS sequence"/>
</dbReference>
<dbReference type="EMBL" id="JBHSAW010000010">
    <property type="protein sequence ID" value="MFC4097374.1"/>
    <property type="molecule type" value="Genomic_DNA"/>
</dbReference>
<dbReference type="RefSeq" id="WP_192462050.1">
    <property type="nucleotide sequence ID" value="NZ_JACYFJ010000002.1"/>
</dbReference>
<evidence type="ECO:0000313" key="5">
    <source>
        <dbReference type="EMBL" id="MFC4097374.1"/>
    </source>
</evidence>
<dbReference type="PROSITE" id="PS00798">
    <property type="entry name" value="ALDOKETO_REDUCTASE_1"/>
    <property type="match status" value="1"/>
</dbReference>
<dbReference type="CDD" id="cd19071">
    <property type="entry name" value="AKR_AKR1-5-like"/>
    <property type="match status" value="1"/>
</dbReference>
<keyword evidence="6" id="KW-1185">Reference proteome</keyword>
<accession>A0ABV8JRZ2</accession>
<evidence type="ECO:0000256" key="2">
    <source>
        <dbReference type="ARBA" id="ARBA00022857"/>
    </source>
</evidence>
<dbReference type="SUPFAM" id="SSF51430">
    <property type="entry name" value="NAD(P)-linked oxidoreductase"/>
    <property type="match status" value="1"/>
</dbReference>